<keyword evidence="2" id="KW-1185">Reference proteome</keyword>
<name>A0A6P1MIC6_9FIRM</name>
<gene>
    <name evidence="1" type="ORF">Ami3637_14880</name>
</gene>
<dbReference type="AlphaFoldDB" id="A0A6P1MIC6"/>
<organism evidence="1 2">
    <name type="scientific">Aminipila terrae</name>
    <dbReference type="NCBI Taxonomy" id="2697030"/>
    <lineage>
        <taxon>Bacteria</taxon>
        <taxon>Bacillati</taxon>
        <taxon>Bacillota</taxon>
        <taxon>Clostridia</taxon>
        <taxon>Peptostreptococcales</taxon>
        <taxon>Anaerovoracaceae</taxon>
        <taxon>Aminipila</taxon>
    </lineage>
</organism>
<dbReference type="Proteomes" id="UP000463883">
    <property type="component" value="Chromosome"/>
</dbReference>
<reference evidence="1 2" key="1">
    <citation type="submission" date="2020-01" db="EMBL/GenBank/DDBJ databases">
        <title>Genomic analysis of Aminipila sp. CBA3637.</title>
        <authorList>
            <person name="Kim Y.B."/>
            <person name="Roh S.W."/>
        </authorList>
    </citation>
    <scope>NUCLEOTIDE SEQUENCE [LARGE SCALE GENOMIC DNA]</scope>
    <source>
        <strain evidence="1 2">CBA3637</strain>
    </source>
</reference>
<sequence length="44" mass="5273">MSDLTDGQIIMEMKRCYDFLKSEFFSGNAVQFVSHLLKIWRRQC</sequence>
<evidence type="ECO:0000313" key="1">
    <source>
        <dbReference type="EMBL" id="QHI73491.1"/>
    </source>
</evidence>
<evidence type="ECO:0000313" key="2">
    <source>
        <dbReference type="Proteomes" id="UP000463883"/>
    </source>
</evidence>
<accession>A0A6P1MIC6</accession>
<dbReference type="EMBL" id="CP047591">
    <property type="protein sequence ID" value="QHI73491.1"/>
    <property type="molecule type" value="Genomic_DNA"/>
</dbReference>
<protein>
    <submittedName>
        <fullName evidence="1">DUF4003 family protein</fullName>
    </submittedName>
</protein>
<dbReference type="KEGG" id="amic:Ami3637_14880"/>
<proteinExistence type="predicted"/>